<keyword evidence="4" id="KW-1185">Reference proteome</keyword>
<proteinExistence type="predicted"/>
<evidence type="ECO:0000313" key="3">
    <source>
        <dbReference type="EMBL" id="GAA0143846.1"/>
    </source>
</evidence>
<dbReference type="InterPro" id="IPR054722">
    <property type="entry name" value="PolX-like_BBD"/>
</dbReference>
<dbReference type="PANTHER" id="PTHR42648:SF28">
    <property type="entry name" value="TRANSPOSON-ENCODED PROTEIN WITH RIBONUCLEASE H-LIKE AND RETROVIRUS ZINC FINGER-LIKE DOMAINS"/>
    <property type="match status" value="1"/>
</dbReference>
<accession>A0AAV3NYL7</accession>
<dbReference type="SUPFAM" id="SSF53098">
    <property type="entry name" value="Ribonuclease H-like"/>
    <property type="match status" value="1"/>
</dbReference>
<dbReference type="Gene3D" id="3.30.420.10">
    <property type="entry name" value="Ribonuclease H-like superfamily/Ribonuclease H"/>
    <property type="match status" value="1"/>
</dbReference>
<gene>
    <name evidence="3" type="ORF">LIER_35819</name>
</gene>
<feature type="domain" description="Integrase catalytic" evidence="2">
    <location>
        <begin position="30"/>
        <end position="186"/>
    </location>
</feature>
<dbReference type="InterPro" id="IPR039537">
    <property type="entry name" value="Retrotran_Ty1/copia-like"/>
</dbReference>
<dbReference type="AlphaFoldDB" id="A0AAV3NYL7"/>
<name>A0AAV3NYL7_LITER</name>
<evidence type="ECO:0000259" key="2">
    <source>
        <dbReference type="PROSITE" id="PS50994"/>
    </source>
</evidence>
<dbReference type="PROSITE" id="PS50994">
    <property type="entry name" value="INTEGRASE"/>
    <property type="match status" value="1"/>
</dbReference>
<dbReference type="InterPro" id="IPR036397">
    <property type="entry name" value="RNaseH_sf"/>
</dbReference>
<dbReference type="GO" id="GO:0003676">
    <property type="term" value="F:nucleic acid binding"/>
    <property type="evidence" value="ECO:0007669"/>
    <property type="project" value="InterPro"/>
</dbReference>
<dbReference type="InterPro" id="IPR001584">
    <property type="entry name" value="Integrase_cat-core"/>
</dbReference>
<evidence type="ECO:0000256" key="1">
    <source>
        <dbReference type="ARBA" id="ARBA00022670"/>
    </source>
</evidence>
<sequence>MGNKSQVDVLGKGSFVLEFTSKKCLTLNDVYHAPALRKNLLFGYLLNKYGFKKVYESGNFIMSKASIFVGKRSKDEVLDNFKVFKTEVKLHYETSMKCLMSDRAGEYYNPSYFQSYDIVHQVSAPYTLQQNSVAERKNQVLTEIMNAMLSNSGLSHGYWGEAMKTSCWILNRVRTKQQKSTTPYEL</sequence>
<dbReference type="PANTHER" id="PTHR42648">
    <property type="entry name" value="TRANSPOSASE, PUTATIVE-RELATED"/>
    <property type="match status" value="1"/>
</dbReference>
<organism evidence="3 4">
    <name type="scientific">Lithospermum erythrorhizon</name>
    <name type="common">Purple gromwell</name>
    <name type="synonym">Lithospermum officinale var. erythrorhizon</name>
    <dbReference type="NCBI Taxonomy" id="34254"/>
    <lineage>
        <taxon>Eukaryota</taxon>
        <taxon>Viridiplantae</taxon>
        <taxon>Streptophyta</taxon>
        <taxon>Embryophyta</taxon>
        <taxon>Tracheophyta</taxon>
        <taxon>Spermatophyta</taxon>
        <taxon>Magnoliopsida</taxon>
        <taxon>eudicotyledons</taxon>
        <taxon>Gunneridae</taxon>
        <taxon>Pentapetalae</taxon>
        <taxon>asterids</taxon>
        <taxon>lamiids</taxon>
        <taxon>Boraginales</taxon>
        <taxon>Boraginaceae</taxon>
        <taxon>Boraginoideae</taxon>
        <taxon>Lithospermeae</taxon>
        <taxon>Lithospermum</taxon>
    </lineage>
</organism>
<keyword evidence="1" id="KW-0645">Protease</keyword>
<comment type="caution">
    <text evidence="3">The sequence shown here is derived from an EMBL/GenBank/DDBJ whole genome shotgun (WGS) entry which is preliminary data.</text>
</comment>
<dbReference type="EMBL" id="BAABME010015965">
    <property type="protein sequence ID" value="GAA0143846.1"/>
    <property type="molecule type" value="Genomic_DNA"/>
</dbReference>
<dbReference type="GO" id="GO:0015074">
    <property type="term" value="P:DNA integration"/>
    <property type="evidence" value="ECO:0007669"/>
    <property type="project" value="InterPro"/>
</dbReference>
<keyword evidence="1" id="KW-0378">Hydrolase</keyword>
<dbReference type="Pfam" id="PF22936">
    <property type="entry name" value="Pol_BBD"/>
    <property type="match status" value="1"/>
</dbReference>
<dbReference type="GO" id="GO:0008233">
    <property type="term" value="F:peptidase activity"/>
    <property type="evidence" value="ECO:0007669"/>
    <property type="project" value="UniProtKB-KW"/>
</dbReference>
<reference evidence="3 4" key="1">
    <citation type="submission" date="2024-01" db="EMBL/GenBank/DDBJ databases">
        <title>The complete chloroplast genome sequence of Lithospermum erythrorhizon: insights into the phylogenetic relationship among Boraginaceae species and the maternal lineages of purple gromwells.</title>
        <authorList>
            <person name="Okada T."/>
            <person name="Watanabe K."/>
        </authorList>
    </citation>
    <scope>NUCLEOTIDE SEQUENCE [LARGE SCALE GENOMIC DNA]</scope>
</reference>
<dbReference type="Proteomes" id="UP001454036">
    <property type="component" value="Unassembled WGS sequence"/>
</dbReference>
<dbReference type="InterPro" id="IPR012337">
    <property type="entry name" value="RNaseH-like_sf"/>
</dbReference>
<protein>
    <recommendedName>
        <fullName evidence="2">Integrase catalytic domain-containing protein</fullName>
    </recommendedName>
</protein>
<evidence type="ECO:0000313" key="4">
    <source>
        <dbReference type="Proteomes" id="UP001454036"/>
    </source>
</evidence>
<dbReference type="GO" id="GO:0006508">
    <property type="term" value="P:proteolysis"/>
    <property type="evidence" value="ECO:0007669"/>
    <property type="project" value="UniProtKB-KW"/>
</dbReference>